<keyword evidence="3" id="KW-0282">Flagellum</keyword>
<name>A0A3S3LTH5_9RHOB</name>
<dbReference type="EMBL" id="SAVA01000005">
    <property type="protein sequence ID" value="RWR52091.1"/>
    <property type="molecule type" value="Genomic_DNA"/>
</dbReference>
<comment type="caution">
    <text evidence="3">The sequence shown here is derived from an EMBL/GenBank/DDBJ whole genome shotgun (WGS) entry which is preliminary data.</text>
</comment>
<feature type="region of interest" description="Disordered" evidence="1">
    <location>
        <begin position="329"/>
        <end position="376"/>
    </location>
</feature>
<feature type="region of interest" description="Disordered" evidence="1">
    <location>
        <begin position="1"/>
        <end position="23"/>
    </location>
</feature>
<proteinExistence type="predicted"/>
<evidence type="ECO:0000259" key="2">
    <source>
        <dbReference type="Pfam" id="PF01052"/>
    </source>
</evidence>
<keyword evidence="3" id="KW-0966">Cell projection</keyword>
<dbReference type="Gene3D" id="2.30.330.10">
    <property type="entry name" value="SpoA-like"/>
    <property type="match status" value="1"/>
</dbReference>
<keyword evidence="3" id="KW-0969">Cilium</keyword>
<protein>
    <submittedName>
        <fullName evidence="3">FliM/FliN family flagellar motor switch protein</fullName>
    </submittedName>
</protein>
<evidence type="ECO:0000313" key="4">
    <source>
        <dbReference type="Proteomes" id="UP000288071"/>
    </source>
</evidence>
<dbReference type="AlphaFoldDB" id="A0A3S3LTH5"/>
<evidence type="ECO:0000313" key="3">
    <source>
        <dbReference type="EMBL" id="RWR52091.1"/>
    </source>
</evidence>
<dbReference type="Pfam" id="PF01052">
    <property type="entry name" value="FliMN_C"/>
    <property type="match status" value="1"/>
</dbReference>
<dbReference type="InterPro" id="IPR036429">
    <property type="entry name" value="SpoA-like_sf"/>
</dbReference>
<sequence length="376" mass="39381">MAAQAQDRSVLARKAEAGRCDPGVPPMTAGRAISQALSRAAGEMFDLPLAVQAIRERRMTLADLPELLEDLSLLALIEGPEEGLGLLALPPATLSTLIEVQMTGRVGRAVAPPRRPTRVDAAMAAAFVDTFLEGVEEGLMGMEDQVWAGGYRYASHLDDPRPLGLLLEDLGYRVWQLDLLLGPPPGRSAGLLWAVPAQGRFRQQPVQCAAEAATHVAPAPDSDAAGAADWARRMEGTVMGTQAVLEAVLHRVTLPLAAVMAFAPGTQIPLPEEALERLSLEGAGGRRLAPARLGQHRGFRALRLASDEDEAALPQAVKPLKMTSAPPFEPGASPFAARSAAPPATAGTGALGLAMDWDGEAGEAPAKPPARRGSSA</sequence>
<feature type="compositionally biased region" description="Low complexity" evidence="1">
    <location>
        <begin position="330"/>
        <end position="354"/>
    </location>
</feature>
<evidence type="ECO:0000256" key="1">
    <source>
        <dbReference type="SAM" id="MobiDB-lite"/>
    </source>
</evidence>
<reference evidence="4" key="1">
    <citation type="submission" date="2019-01" db="EMBL/GenBank/DDBJ databases">
        <title>Sinorhodobacter populi sp. nov. isolated from the symptomatic bark tissue of Populus euramericana canker.</title>
        <authorList>
            <person name="Li Y."/>
        </authorList>
    </citation>
    <scope>NUCLEOTIDE SEQUENCE [LARGE SCALE GENOMIC DNA]</scope>
    <source>
        <strain evidence="4">CGMCC 1.12963</strain>
    </source>
</reference>
<keyword evidence="4" id="KW-1185">Reference proteome</keyword>
<feature type="domain" description="Flagellar motor switch protein FliN-like C-terminal" evidence="2">
    <location>
        <begin position="238"/>
        <end position="304"/>
    </location>
</feature>
<gene>
    <name evidence="3" type="ORF">EOW66_10000</name>
</gene>
<reference evidence="3 4" key="2">
    <citation type="submission" date="2019-01" db="EMBL/GenBank/DDBJ databases">
        <title>Sinorhodobacter populi sp. nov. isolated from the symptomatic bark tissue of Populus euramericana canker.</title>
        <authorList>
            <person name="Xu G."/>
        </authorList>
    </citation>
    <scope>NUCLEOTIDE SEQUENCE [LARGE SCALE GENOMIC DNA]</scope>
    <source>
        <strain evidence="3 4">CGMCC 1.12963</strain>
    </source>
</reference>
<dbReference type="InterPro" id="IPR001543">
    <property type="entry name" value="FliN-like_C"/>
</dbReference>
<organism evidence="3 4">
    <name type="scientific">Paenirhodobacter huangdaonensis</name>
    <dbReference type="NCBI Taxonomy" id="2501515"/>
    <lineage>
        <taxon>Bacteria</taxon>
        <taxon>Pseudomonadati</taxon>
        <taxon>Pseudomonadota</taxon>
        <taxon>Alphaproteobacteria</taxon>
        <taxon>Rhodobacterales</taxon>
        <taxon>Rhodobacter group</taxon>
        <taxon>Paenirhodobacter</taxon>
    </lineage>
</organism>
<accession>A0A3S3LTH5</accession>
<dbReference type="Proteomes" id="UP000288071">
    <property type="component" value="Unassembled WGS sequence"/>
</dbReference>